<evidence type="ECO:0000313" key="1">
    <source>
        <dbReference type="EMBL" id="JAD43989.1"/>
    </source>
</evidence>
<organism evidence="1">
    <name type="scientific">Arundo donax</name>
    <name type="common">Giant reed</name>
    <name type="synonym">Donax arundinaceus</name>
    <dbReference type="NCBI Taxonomy" id="35708"/>
    <lineage>
        <taxon>Eukaryota</taxon>
        <taxon>Viridiplantae</taxon>
        <taxon>Streptophyta</taxon>
        <taxon>Embryophyta</taxon>
        <taxon>Tracheophyta</taxon>
        <taxon>Spermatophyta</taxon>
        <taxon>Magnoliopsida</taxon>
        <taxon>Liliopsida</taxon>
        <taxon>Poales</taxon>
        <taxon>Poaceae</taxon>
        <taxon>PACMAD clade</taxon>
        <taxon>Arundinoideae</taxon>
        <taxon>Arundineae</taxon>
        <taxon>Arundo</taxon>
    </lineage>
</organism>
<accession>A0A0A8ZXA2</accession>
<proteinExistence type="predicted"/>
<sequence>MQVIQLTFPFHYHQCTHVQQCQLYLANCYTLQIFYSQF</sequence>
<dbReference type="EMBL" id="GBRH01253906">
    <property type="protein sequence ID" value="JAD43989.1"/>
    <property type="molecule type" value="Transcribed_RNA"/>
</dbReference>
<dbReference type="AlphaFoldDB" id="A0A0A8ZXA2"/>
<reference evidence="1" key="1">
    <citation type="submission" date="2014-09" db="EMBL/GenBank/DDBJ databases">
        <authorList>
            <person name="Magalhaes I.L.F."/>
            <person name="Oliveira U."/>
            <person name="Santos F.R."/>
            <person name="Vidigal T.H.D.A."/>
            <person name="Brescovit A.D."/>
            <person name="Santos A.J."/>
        </authorList>
    </citation>
    <scope>NUCLEOTIDE SEQUENCE</scope>
    <source>
        <tissue evidence="1">Shoot tissue taken approximately 20 cm above the soil surface</tissue>
    </source>
</reference>
<reference evidence="1" key="2">
    <citation type="journal article" date="2015" name="Data Brief">
        <title>Shoot transcriptome of the giant reed, Arundo donax.</title>
        <authorList>
            <person name="Barrero R.A."/>
            <person name="Guerrero F.D."/>
            <person name="Moolhuijzen P."/>
            <person name="Goolsby J.A."/>
            <person name="Tidwell J."/>
            <person name="Bellgard S.E."/>
            <person name="Bellgard M.I."/>
        </authorList>
    </citation>
    <scope>NUCLEOTIDE SEQUENCE</scope>
    <source>
        <tissue evidence="1">Shoot tissue taken approximately 20 cm above the soil surface</tissue>
    </source>
</reference>
<protein>
    <submittedName>
        <fullName evidence="1">Uncharacterized protein</fullName>
    </submittedName>
</protein>
<name>A0A0A8ZXA2_ARUDO</name>